<evidence type="ECO:0000256" key="3">
    <source>
        <dbReference type="ARBA" id="ARBA00022692"/>
    </source>
</evidence>
<evidence type="ECO:0000256" key="1">
    <source>
        <dbReference type="ARBA" id="ARBA00004141"/>
    </source>
</evidence>
<evidence type="ECO:0000256" key="2">
    <source>
        <dbReference type="ARBA" id="ARBA00022606"/>
    </source>
</evidence>
<keyword evidence="8 9" id="KW-0807">Transducer</keyword>
<accession>A0A3L8DVP4</accession>
<keyword evidence="4 9" id="KW-0552">Olfaction</keyword>
<evidence type="ECO:0000256" key="9">
    <source>
        <dbReference type="RuleBase" id="RU351113"/>
    </source>
</evidence>
<evidence type="ECO:0000256" key="8">
    <source>
        <dbReference type="ARBA" id="ARBA00023224"/>
    </source>
</evidence>
<proteinExistence type="inferred from homology"/>
<evidence type="ECO:0000256" key="6">
    <source>
        <dbReference type="ARBA" id="ARBA00023136"/>
    </source>
</evidence>
<protein>
    <recommendedName>
        <fullName evidence="9">Odorant receptor</fullName>
    </recommendedName>
</protein>
<evidence type="ECO:0000313" key="10">
    <source>
        <dbReference type="EMBL" id="RLU24517.1"/>
    </source>
</evidence>
<evidence type="ECO:0000256" key="7">
    <source>
        <dbReference type="ARBA" id="ARBA00023170"/>
    </source>
</evidence>
<feature type="transmembrane region" description="Helical" evidence="9">
    <location>
        <begin position="148"/>
        <end position="169"/>
    </location>
</feature>
<dbReference type="AlphaFoldDB" id="A0A3L8DVP4"/>
<sequence length="440" mass="51435">MDCKSDDDKSYKRGNVMSLEYYMATLLAMFRHVRIWPVTSFTLCKTFLVTTGTNISLMAIFLVLLSEIVALMMITSLKLFANIIGVICMHVTGLIKWCYCIRYNEEIVHIVTKLEKCHVLCQQFDNCEKVSQIYKDEMEYARRWSNWYLWWSLCIYIYGVIHWCSNPFLAHLLADHTNSINQTFRKINLPYIGWYPIDIDDMENFICVYLLQFSGSISSVLGIAWFDAFYICMVLIICAQFQYINTILENTDFHNATFALERKLKNCLDCHVQIIKFLEMLQTFASPAMFVQCIETLVLICLVSFDVATVEIAFHPEHIFKLWSLFEYLILSCIQLYVFCFVATRLEQLGTQIACSVYFCGWERWVFKECQSNFSGQKDGLKYYNIKRLRLVQMIMLRAQKPIILTGGPFYKLSLETFKVIISMAISNCIVLRTMSETDN</sequence>
<reference evidence="10" key="2">
    <citation type="submission" date="2018-07" db="EMBL/GenBank/DDBJ databases">
        <authorList>
            <person name="Mckenzie S.K."/>
            <person name="Kronauer D.J.C."/>
        </authorList>
    </citation>
    <scope>NUCLEOTIDE SEQUENCE</scope>
    <source>
        <strain evidence="10">Clonal line C1</strain>
    </source>
</reference>
<dbReference type="GO" id="GO:0005549">
    <property type="term" value="F:odorant binding"/>
    <property type="evidence" value="ECO:0007669"/>
    <property type="project" value="InterPro"/>
</dbReference>
<dbReference type="GO" id="GO:0005886">
    <property type="term" value="C:plasma membrane"/>
    <property type="evidence" value="ECO:0007669"/>
    <property type="project" value="UniProtKB-SubCell"/>
</dbReference>
<dbReference type="GO" id="GO:0007165">
    <property type="term" value="P:signal transduction"/>
    <property type="evidence" value="ECO:0007669"/>
    <property type="project" value="UniProtKB-KW"/>
</dbReference>
<comment type="subcellular location">
    <subcellularLocation>
        <location evidence="9">Cell membrane</location>
        <topology evidence="9">Multi-pass membrane protein</topology>
    </subcellularLocation>
    <subcellularLocation>
        <location evidence="1">Membrane</location>
        <topology evidence="1">Multi-pass membrane protein</topology>
    </subcellularLocation>
</comment>
<keyword evidence="2 9" id="KW-0716">Sensory transduction</keyword>
<evidence type="ECO:0000256" key="5">
    <source>
        <dbReference type="ARBA" id="ARBA00022989"/>
    </source>
</evidence>
<comment type="similarity">
    <text evidence="9">Belongs to the insect chemoreceptor superfamily. Heteromeric odorant receptor channel (TC 1.A.69) family.</text>
</comment>
<feature type="transmembrane region" description="Helical" evidence="9">
    <location>
        <begin position="325"/>
        <end position="344"/>
    </location>
</feature>
<dbReference type="OrthoDB" id="7677057at2759"/>
<keyword evidence="3 9" id="KW-0812">Transmembrane</keyword>
<keyword evidence="7 9" id="KW-0675">Receptor</keyword>
<name>A0A3L8DVP4_OOCBI</name>
<dbReference type="PANTHER" id="PTHR21137">
    <property type="entry name" value="ODORANT RECEPTOR"/>
    <property type="match status" value="1"/>
</dbReference>
<dbReference type="InterPro" id="IPR004117">
    <property type="entry name" value="7tm6_olfct_rcpt"/>
</dbReference>
<dbReference type="Proteomes" id="UP000279307">
    <property type="component" value="Chromosome 3"/>
</dbReference>
<feature type="transmembrane region" description="Helical" evidence="9">
    <location>
        <begin position="284"/>
        <end position="305"/>
    </location>
</feature>
<keyword evidence="6 9" id="KW-0472">Membrane</keyword>
<dbReference type="EMBL" id="QOIP01000003">
    <property type="protein sequence ID" value="RLU24517.1"/>
    <property type="molecule type" value="Genomic_DNA"/>
</dbReference>
<dbReference type="PANTHER" id="PTHR21137:SF42">
    <property type="entry name" value="ODORANT RECEPTOR 83A"/>
    <property type="match status" value="1"/>
</dbReference>
<reference evidence="10" key="1">
    <citation type="journal article" date="2018" name="Genome Res.">
        <title>The genomic architecture and molecular evolution of ant odorant receptors.</title>
        <authorList>
            <person name="McKenzie S.K."/>
            <person name="Kronauer D.J.C."/>
        </authorList>
    </citation>
    <scope>NUCLEOTIDE SEQUENCE [LARGE SCALE GENOMIC DNA]</scope>
    <source>
        <strain evidence="10">Clonal line C1</strain>
    </source>
</reference>
<gene>
    <name evidence="10" type="ORF">DMN91_002606</name>
</gene>
<feature type="transmembrane region" description="Helical" evidence="9">
    <location>
        <begin position="80"/>
        <end position="99"/>
    </location>
</feature>
<feature type="transmembrane region" description="Helical" evidence="9">
    <location>
        <begin position="219"/>
        <end position="239"/>
    </location>
</feature>
<comment type="caution">
    <text evidence="10">The sequence shown here is derived from an EMBL/GenBank/DDBJ whole genome shotgun (WGS) entry which is preliminary data.</text>
</comment>
<dbReference type="Pfam" id="PF02949">
    <property type="entry name" value="7tm_6"/>
    <property type="match status" value="1"/>
</dbReference>
<dbReference type="GO" id="GO:0004984">
    <property type="term" value="F:olfactory receptor activity"/>
    <property type="evidence" value="ECO:0007669"/>
    <property type="project" value="InterPro"/>
</dbReference>
<organism evidence="10">
    <name type="scientific">Ooceraea biroi</name>
    <name type="common">Clonal raider ant</name>
    <name type="synonym">Cerapachys biroi</name>
    <dbReference type="NCBI Taxonomy" id="2015173"/>
    <lineage>
        <taxon>Eukaryota</taxon>
        <taxon>Metazoa</taxon>
        <taxon>Ecdysozoa</taxon>
        <taxon>Arthropoda</taxon>
        <taxon>Hexapoda</taxon>
        <taxon>Insecta</taxon>
        <taxon>Pterygota</taxon>
        <taxon>Neoptera</taxon>
        <taxon>Endopterygota</taxon>
        <taxon>Hymenoptera</taxon>
        <taxon>Apocrita</taxon>
        <taxon>Aculeata</taxon>
        <taxon>Formicoidea</taxon>
        <taxon>Formicidae</taxon>
        <taxon>Dorylinae</taxon>
        <taxon>Ooceraea</taxon>
    </lineage>
</organism>
<comment type="caution">
    <text evidence="9">Lacks conserved residue(s) required for the propagation of feature annotation.</text>
</comment>
<keyword evidence="5 9" id="KW-1133">Transmembrane helix</keyword>
<evidence type="ECO:0000256" key="4">
    <source>
        <dbReference type="ARBA" id="ARBA00022725"/>
    </source>
</evidence>
<feature type="transmembrane region" description="Helical" evidence="9">
    <location>
        <begin position="55"/>
        <end position="74"/>
    </location>
</feature>